<dbReference type="AlphaFoldDB" id="A0A2V3ZY57"/>
<dbReference type="PANTHER" id="PTHR30558">
    <property type="entry name" value="EXBD MEMBRANE COMPONENT OF PMF-DRIVEN MACROMOLECULE IMPORT SYSTEM"/>
    <property type="match status" value="1"/>
</dbReference>
<dbReference type="GO" id="GO:0015031">
    <property type="term" value="P:protein transport"/>
    <property type="evidence" value="ECO:0007669"/>
    <property type="project" value="UniProtKB-KW"/>
</dbReference>
<evidence type="ECO:0000313" key="10">
    <source>
        <dbReference type="Proteomes" id="UP000248079"/>
    </source>
</evidence>
<proteinExistence type="inferred from homology"/>
<keyword evidence="10" id="KW-1185">Reference proteome</keyword>
<keyword evidence="6 8" id="KW-0472">Membrane</keyword>
<evidence type="ECO:0000256" key="2">
    <source>
        <dbReference type="ARBA" id="ARBA00005811"/>
    </source>
</evidence>
<dbReference type="RefSeq" id="WP_110361529.1">
    <property type="nucleotide sequence ID" value="NZ_QFLI01000006.1"/>
</dbReference>
<evidence type="ECO:0000256" key="4">
    <source>
        <dbReference type="ARBA" id="ARBA00022692"/>
    </source>
</evidence>
<evidence type="ECO:0000256" key="8">
    <source>
        <dbReference type="SAM" id="Phobius"/>
    </source>
</evidence>
<name>A0A2V3ZY57_9BACT</name>
<keyword evidence="4 7" id="KW-0812">Transmembrane</keyword>
<dbReference type="InterPro" id="IPR003400">
    <property type="entry name" value="ExbD"/>
</dbReference>
<protein>
    <submittedName>
        <fullName evidence="9">Biopolymer transporter ExbD</fullName>
    </submittedName>
</protein>
<organism evidence="9 10">
    <name type="scientific">Marinifilum breve</name>
    <dbReference type="NCBI Taxonomy" id="2184082"/>
    <lineage>
        <taxon>Bacteria</taxon>
        <taxon>Pseudomonadati</taxon>
        <taxon>Bacteroidota</taxon>
        <taxon>Bacteroidia</taxon>
        <taxon>Marinilabiliales</taxon>
        <taxon>Marinifilaceae</taxon>
    </lineage>
</organism>
<evidence type="ECO:0000256" key="3">
    <source>
        <dbReference type="ARBA" id="ARBA00022475"/>
    </source>
</evidence>
<comment type="similarity">
    <text evidence="2 7">Belongs to the ExbD/TolR family.</text>
</comment>
<keyword evidence="5 8" id="KW-1133">Transmembrane helix</keyword>
<dbReference type="GO" id="GO:0005886">
    <property type="term" value="C:plasma membrane"/>
    <property type="evidence" value="ECO:0007669"/>
    <property type="project" value="UniProtKB-SubCell"/>
</dbReference>
<keyword evidence="3" id="KW-1003">Cell membrane</keyword>
<keyword evidence="7" id="KW-0653">Protein transport</keyword>
<dbReference type="Proteomes" id="UP000248079">
    <property type="component" value="Unassembled WGS sequence"/>
</dbReference>
<sequence length="130" mass="14642">MALKTRNKVSAAFSMSSMTDIVFLLLIFFMVTSTLISPNALKLLLPKSSNQTAAKPITTVSIDKNFNFYLETTPVPFSQLEHKLQRKLAREEDPTISLHVDKSVPMEQVVKVMNIAKDNKYKLILATRAK</sequence>
<accession>A0A2V3ZY57</accession>
<dbReference type="PANTHER" id="PTHR30558:SF7">
    <property type="entry name" value="TOL-PAL SYSTEM PROTEIN TOLR"/>
    <property type="match status" value="1"/>
</dbReference>
<feature type="transmembrane region" description="Helical" evidence="8">
    <location>
        <begin position="21"/>
        <end position="41"/>
    </location>
</feature>
<evidence type="ECO:0000256" key="1">
    <source>
        <dbReference type="ARBA" id="ARBA00004162"/>
    </source>
</evidence>
<evidence type="ECO:0000256" key="6">
    <source>
        <dbReference type="ARBA" id="ARBA00023136"/>
    </source>
</evidence>
<comment type="caution">
    <text evidence="9">The sequence shown here is derived from an EMBL/GenBank/DDBJ whole genome shotgun (WGS) entry which is preliminary data.</text>
</comment>
<dbReference type="Gene3D" id="3.30.420.270">
    <property type="match status" value="1"/>
</dbReference>
<dbReference type="GO" id="GO:0022857">
    <property type="term" value="F:transmembrane transporter activity"/>
    <property type="evidence" value="ECO:0007669"/>
    <property type="project" value="InterPro"/>
</dbReference>
<gene>
    <name evidence="9" type="ORF">DF185_14760</name>
</gene>
<comment type="subcellular location">
    <subcellularLocation>
        <location evidence="1">Cell membrane</location>
        <topology evidence="1">Single-pass membrane protein</topology>
    </subcellularLocation>
    <subcellularLocation>
        <location evidence="7">Cell membrane</location>
        <topology evidence="7">Single-pass type II membrane protein</topology>
    </subcellularLocation>
</comment>
<evidence type="ECO:0000256" key="5">
    <source>
        <dbReference type="ARBA" id="ARBA00022989"/>
    </source>
</evidence>
<dbReference type="Pfam" id="PF02472">
    <property type="entry name" value="ExbD"/>
    <property type="match status" value="1"/>
</dbReference>
<evidence type="ECO:0000256" key="7">
    <source>
        <dbReference type="RuleBase" id="RU003879"/>
    </source>
</evidence>
<dbReference type="EMBL" id="QFLI01000006">
    <property type="protein sequence ID" value="PXX99135.1"/>
    <property type="molecule type" value="Genomic_DNA"/>
</dbReference>
<evidence type="ECO:0000313" key="9">
    <source>
        <dbReference type="EMBL" id="PXX99135.1"/>
    </source>
</evidence>
<reference evidence="9 10" key="1">
    <citation type="submission" date="2018-05" db="EMBL/GenBank/DDBJ databases">
        <title>Marinifilum breve JC075T sp. nov., a marine bacterium isolated from Yongle Blue Hole in the South China Sea.</title>
        <authorList>
            <person name="Fu T."/>
        </authorList>
    </citation>
    <scope>NUCLEOTIDE SEQUENCE [LARGE SCALE GENOMIC DNA]</scope>
    <source>
        <strain evidence="9 10">JC075</strain>
    </source>
</reference>
<keyword evidence="7" id="KW-0813">Transport</keyword>
<dbReference type="OrthoDB" id="9793581at2"/>